<keyword evidence="3 7" id="KW-0645">Protease</keyword>
<keyword evidence="6" id="KW-0325">Glycoprotein</keyword>
<evidence type="ECO:0000313" key="9">
    <source>
        <dbReference type="Proteomes" id="UP001530293"/>
    </source>
</evidence>
<dbReference type="GO" id="GO:0004185">
    <property type="term" value="F:serine-type carboxypeptidase activity"/>
    <property type="evidence" value="ECO:0007669"/>
    <property type="project" value="UniProtKB-UniRule"/>
</dbReference>
<dbReference type="PRINTS" id="PR00724">
    <property type="entry name" value="CRBOXYPTASEC"/>
</dbReference>
<protein>
    <recommendedName>
        <fullName evidence="7">Carboxypeptidase</fullName>
        <ecNumber evidence="7">3.4.16.-</ecNumber>
    </recommendedName>
</protein>
<dbReference type="SUPFAM" id="SSF53474">
    <property type="entry name" value="alpha/beta-Hydrolases"/>
    <property type="match status" value="1"/>
</dbReference>
<name>A0ABD3M847_9STRA</name>
<dbReference type="PANTHER" id="PTHR11802">
    <property type="entry name" value="SERINE PROTEASE FAMILY S10 SERINE CARBOXYPEPTIDASE"/>
    <property type="match status" value="1"/>
</dbReference>
<evidence type="ECO:0000256" key="7">
    <source>
        <dbReference type="RuleBase" id="RU361156"/>
    </source>
</evidence>
<dbReference type="InterPro" id="IPR029058">
    <property type="entry name" value="AB_hydrolase_fold"/>
</dbReference>
<dbReference type="InterPro" id="IPR033124">
    <property type="entry name" value="Ser_caboxypep_his_AS"/>
</dbReference>
<keyword evidence="2 7" id="KW-0121">Carboxypeptidase</keyword>
<organism evidence="8 9">
    <name type="scientific">Discostella pseudostelligera</name>
    <dbReference type="NCBI Taxonomy" id="259834"/>
    <lineage>
        <taxon>Eukaryota</taxon>
        <taxon>Sar</taxon>
        <taxon>Stramenopiles</taxon>
        <taxon>Ochrophyta</taxon>
        <taxon>Bacillariophyta</taxon>
        <taxon>Coscinodiscophyceae</taxon>
        <taxon>Thalassiosirophycidae</taxon>
        <taxon>Stephanodiscales</taxon>
        <taxon>Stephanodiscaceae</taxon>
        <taxon>Discostella</taxon>
    </lineage>
</organism>
<feature type="signal peptide" evidence="7">
    <location>
        <begin position="1"/>
        <end position="20"/>
    </location>
</feature>
<dbReference type="Pfam" id="PF00450">
    <property type="entry name" value="Peptidase_S10"/>
    <property type="match status" value="1"/>
</dbReference>
<dbReference type="GO" id="GO:0006508">
    <property type="term" value="P:proteolysis"/>
    <property type="evidence" value="ECO:0007669"/>
    <property type="project" value="UniProtKB-KW"/>
</dbReference>
<keyword evidence="5 7" id="KW-0378">Hydrolase</keyword>
<keyword evidence="4 7" id="KW-0732">Signal</keyword>
<comment type="similarity">
    <text evidence="1 7">Belongs to the peptidase S10 family.</text>
</comment>
<dbReference type="PROSITE" id="PS00131">
    <property type="entry name" value="CARBOXYPEPT_SER_SER"/>
    <property type="match status" value="1"/>
</dbReference>
<dbReference type="AlphaFoldDB" id="A0ABD3M847"/>
<dbReference type="FunFam" id="1.10.287.410:FF:000002">
    <property type="entry name" value="Carboxypeptidase"/>
    <property type="match status" value="1"/>
</dbReference>
<dbReference type="InterPro" id="IPR018202">
    <property type="entry name" value="Ser_caboxypep_ser_AS"/>
</dbReference>
<evidence type="ECO:0000256" key="5">
    <source>
        <dbReference type="ARBA" id="ARBA00022801"/>
    </source>
</evidence>
<reference evidence="8 9" key="1">
    <citation type="submission" date="2024-10" db="EMBL/GenBank/DDBJ databases">
        <title>Updated reference genomes for cyclostephanoid diatoms.</title>
        <authorList>
            <person name="Roberts W.R."/>
            <person name="Alverson A.J."/>
        </authorList>
    </citation>
    <scope>NUCLEOTIDE SEQUENCE [LARGE SCALE GENOMIC DNA]</scope>
    <source>
        <strain evidence="8 9">AJA232-27</strain>
    </source>
</reference>
<dbReference type="PROSITE" id="PS00560">
    <property type="entry name" value="CARBOXYPEPT_SER_HIS"/>
    <property type="match status" value="1"/>
</dbReference>
<feature type="chain" id="PRO_5044525530" description="Carboxypeptidase" evidence="7">
    <location>
        <begin position="21"/>
        <end position="601"/>
    </location>
</feature>
<proteinExistence type="inferred from homology"/>
<sequence length="601" mass="65503">MKLSALALALASAPIVGTAAQHVVALGGGGPTIKYKKMIRGANDLVTTATAAGPLRPPALPLLNADDDSDLVELMKMCMSLSPCGQSSCNANESCSWCLSGAVPSACYPALMTSKLPAGVFQCDKEAEEAAEETLTASAVDSKKVQTFNLKESITLTLSSSEVDKDFCDASSPLSLAGYMNVKGSQFDTDNDKNLFYWFFEKRTTSQIPGGTPKLDSGSGETPLVIWLTGGPGCSSSLALLSENGPCEVNADGETTKVNPYSWTESAHVLWLDQPADVGYSYGQGNDTNEEMISEDAYYFLQAWLKSEEGQKYKDAPLFIVGESYGGHYAPAIAHRIWRGNNDLKDGLAKLNLKGLAVGNGLTDPEEQYKWYAEMAFKNSHNKPIISEDTYNMMKSSEPMCTQGIRACNQGDGMLSSFACQAAFLYCNTALTTPYRATGLNPYDITKECGDNPLCYDFSHIEKFMNSASTKKALHVDEQNPTWQTCNMMINLSFHVDWMKDFAPYVADLLNDGIPALIYAGDLDFVCNYLGNRAWTLNLDWKHKNEFQAAEEKDWNNGGGLARTSNGLTFLQVFDAGHMVPSDQPEHALQMITQFLNGEAF</sequence>
<evidence type="ECO:0000313" key="8">
    <source>
        <dbReference type="EMBL" id="KAL3759807.1"/>
    </source>
</evidence>
<dbReference type="Gene3D" id="1.10.287.410">
    <property type="match status" value="1"/>
</dbReference>
<dbReference type="EMBL" id="JALLBG020000196">
    <property type="protein sequence ID" value="KAL3759807.1"/>
    <property type="molecule type" value="Genomic_DNA"/>
</dbReference>
<evidence type="ECO:0000256" key="1">
    <source>
        <dbReference type="ARBA" id="ARBA00009431"/>
    </source>
</evidence>
<evidence type="ECO:0000256" key="2">
    <source>
        <dbReference type="ARBA" id="ARBA00022645"/>
    </source>
</evidence>
<comment type="caution">
    <text evidence="8">The sequence shown here is derived from an EMBL/GenBank/DDBJ whole genome shotgun (WGS) entry which is preliminary data.</text>
</comment>
<dbReference type="Proteomes" id="UP001530293">
    <property type="component" value="Unassembled WGS sequence"/>
</dbReference>
<dbReference type="PANTHER" id="PTHR11802:SF113">
    <property type="entry name" value="SERINE CARBOXYPEPTIDASE CTSA-4.1"/>
    <property type="match status" value="1"/>
</dbReference>
<gene>
    <name evidence="8" type="ORF">ACHAWU_007551</name>
</gene>
<evidence type="ECO:0000256" key="3">
    <source>
        <dbReference type="ARBA" id="ARBA00022670"/>
    </source>
</evidence>
<evidence type="ECO:0000256" key="4">
    <source>
        <dbReference type="ARBA" id="ARBA00022729"/>
    </source>
</evidence>
<keyword evidence="9" id="KW-1185">Reference proteome</keyword>
<dbReference type="Gene3D" id="3.40.50.1820">
    <property type="entry name" value="alpha/beta hydrolase"/>
    <property type="match status" value="1"/>
</dbReference>
<accession>A0ABD3M847</accession>
<evidence type="ECO:0000256" key="6">
    <source>
        <dbReference type="ARBA" id="ARBA00023180"/>
    </source>
</evidence>
<dbReference type="EC" id="3.4.16.-" evidence="7"/>
<dbReference type="InterPro" id="IPR001563">
    <property type="entry name" value="Peptidase_S10"/>
</dbReference>